<gene>
    <name evidence="1" type="ORF">RFULGI_LOCUS1896</name>
</gene>
<dbReference type="Proteomes" id="UP000789396">
    <property type="component" value="Unassembled WGS sequence"/>
</dbReference>
<organism evidence="1 2">
    <name type="scientific">Racocetra fulgida</name>
    <dbReference type="NCBI Taxonomy" id="60492"/>
    <lineage>
        <taxon>Eukaryota</taxon>
        <taxon>Fungi</taxon>
        <taxon>Fungi incertae sedis</taxon>
        <taxon>Mucoromycota</taxon>
        <taxon>Glomeromycotina</taxon>
        <taxon>Glomeromycetes</taxon>
        <taxon>Diversisporales</taxon>
        <taxon>Gigasporaceae</taxon>
        <taxon>Racocetra</taxon>
    </lineage>
</organism>
<sequence length="68" mass="7048">MFQKIVLENLAIGFGNIADFAFGKPAVGLGKAALDSAFEKPVAGFGKAVAGFAFEKLAVRSEMVAAEL</sequence>
<comment type="caution">
    <text evidence="1">The sequence shown here is derived from an EMBL/GenBank/DDBJ whole genome shotgun (WGS) entry which is preliminary data.</text>
</comment>
<protein>
    <submittedName>
        <fullName evidence="1">14445_t:CDS:1</fullName>
    </submittedName>
</protein>
<name>A0A9N8WN72_9GLOM</name>
<accession>A0A9N8WN72</accession>
<reference evidence="1" key="1">
    <citation type="submission" date="2021-06" db="EMBL/GenBank/DDBJ databases">
        <authorList>
            <person name="Kallberg Y."/>
            <person name="Tangrot J."/>
            <person name="Rosling A."/>
        </authorList>
    </citation>
    <scope>NUCLEOTIDE SEQUENCE</scope>
    <source>
        <strain evidence="1">IN212</strain>
    </source>
</reference>
<keyword evidence="2" id="KW-1185">Reference proteome</keyword>
<feature type="non-terminal residue" evidence="1">
    <location>
        <position position="68"/>
    </location>
</feature>
<evidence type="ECO:0000313" key="1">
    <source>
        <dbReference type="EMBL" id="CAG8489121.1"/>
    </source>
</evidence>
<dbReference type="AlphaFoldDB" id="A0A9N8WN72"/>
<dbReference type="EMBL" id="CAJVPZ010001311">
    <property type="protein sequence ID" value="CAG8489121.1"/>
    <property type="molecule type" value="Genomic_DNA"/>
</dbReference>
<proteinExistence type="predicted"/>
<evidence type="ECO:0000313" key="2">
    <source>
        <dbReference type="Proteomes" id="UP000789396"/>
    </source>
</evidence>